<evidence type="ECO:0000256" key="5">
    <source>
        <dbReference type="ARBA" id="ARBA00034617"/>
    </source>
</evidence>
<dbReference type="PANTHER" id="PTHR13710">
    <property type="entry name" value="DNA HELICASE RECQ FAMILY MEMBER"/>
    <property type="match status" value="1"/>
</dbReference>
<dbReference type="OrthoDB" id="2608216at2759"/>
<dbReference type="EMBL" id="JAGFBS010000084">
    <property type="protein sequence ID" value="KAG6369387.1"/>
    <property type="molecule type" value="Genomic_DNA"/>
</dbReference>
<evidence type="ECO:0000256" key="1">
    <source>
        <dbReference type="ARBA" id="ARBA00005446"/>
    </source>
</evidence>
<dbReference type="Gene3D" id="3.40.50.300">
    <property type="entry name" value="P-loop containing nucleotide triphosphate hydrolases"/>
    <property type="match status" value="2"/>
</dbReference>
<dbReference type="InterPro" id="IPR001650">
    <property type="entry name" value="Helicase_C-like"/>
</dbReference>
<evidence type="ECO:0000313" key="8">
    <source>
        <dbReference type="EMBL" id="KAG6369387.1"/>
    </source>
</evidence>
<dbReference type="PROSITE" id="PS51194">
    <property type="entry name" value="HELICASE_CTER"/>
    <property type="match status" value="1"/>
</dbReference>
<comment type="similarity">
    <text evidence="1">Belongs to the helicase family. RecQ subfamily.</text>
</comment>
<dbReference type="SUPFAM" id="SSF52540">
    <property type="entry name" value="P-loop containing nucleoside triphosphate hydrolases"/>
    <property type="match status" value="1"/>
</dbReference>
<proteinExistence type="inferred from homology"/>
<comment type="catalytic activity">
    <reaction evidence="5">
        <text>Couples ATP hydrolysis with the unwinding of duplex DNA by translocating in the 3'-5' direction.</text>
        <dbReference type="EC" id="5.6.2.4"/>
    </reaction>
</comment>
<comment type="caution">
    <text evidence="8">The sequence shown here is derived from an EMBL/GenBank/DDBJ whole genome shotgun (WGS) entry which is preliminary data.</text>
</comment>
<dbReference type="GO" id="GO:0000724">
    <property type="term" value="P:double-strand break repair via homologous recombination"/>
    <property type="evidence" value="ECO:0007669"/>
    <property type="project" value="TreeGrafter"/>
</dbReference>
<dbReference type="Pfam" id="PF00271">
    <property type="entry name" value="Helicase_C"/>
    <property type="match status" value="1"/>
</dbReference>
<organism evidence="8 9">
    <name type="scientific">Boletus reticuloceps</name>
    <dbReference type="NCBI Taxonomy" id="495285"/>
    <lineage>
        <taxon>Eukaryota</taxon>
        <taxon>Fungi</taxon>
        <taxon>Dikarya</taxon>
        <taxon>Basidiomycota</taxon>
        <taxon>Agaricomycotina</taxon>
        <taxon>Agaricomycetes</taxon>
        <taxon>Agaricomycetidae</taxon>
        <taxon>Boletales</taxon>
        <taxon>Boletineae</taxon>
        <taxon>Boletaceae</taxon>
        <taxon>Boletoideae</taxon>
        <taxon>Boletus</taxon>
    </lineage>
</organism>
<dbReference type="GO" id="GO:0043138">
    <property type="term" value="F:3'-5' DNA helicase activity"/>
    <property type="evidence" value="ECO:0007669"/>
    <property type="project" value="UniProtKB-EC"/>
</dbReference>
<dbReference type="PANTHER" id="PTHR13710:SF153">
    <property type="entry name" value="RECQ-LIKE DNA HELICASE BLM"/>
    <property type="match status" value="1"/>
</dbReference>
<evidence type="ECO:0000256" key="4">
    <source>
        <dbReference type="ARBA" id="ARBA00023242"/>
    </source>
</evidence>
<evidence type="ECO:0000256" key="3">
    <source>
        <dbReference type="ARBA" id="ARBA00023235"/>
    </source>
</evidence>
<dbReference type="SMART" id="SM00490">
    <property type="entry name" value="HELICc"/>
    <property type="match status" value="1"/>
</dbReference>
<keyword evidence="2" id="KW-0238">DNA-binding</keyword>
<name>A0A8I2YCI6_9AGAM</name>
<sequence length="390" mass="44484">MRREMSLKMEAISQTPLLSTITRLPGIQAHYTPAHLLMRLLSPCLINVNNLLMADEDNLQENIWHTLWELLNNHCAREKSQAQMLAIMMVLRWEQDAIIMIHTGGCKSMLWIISPLLDNSIHLIVVSPYSVLLDEQHQKAMDTRFRAASFRLDKHPPQDTQILFVQVEHVYQKSKFEKFLFGVEVVNFTHMIINKQYNHITCLEERKSAWCQLTQWTSWVNMSIILLSGTNLPSLQHQIQRTSAFGRITPLSSTALQLGLHIIHLDPFAGLVALAHLVSELAGKLTADERILVFFECCKLAESFVEEHGFAVYHSKLLNSEMKCVNLQFWDNGTSKVMACTSAFGFGVDCPNICFIIIFNLELSLLTMMQMAGWAGRDGRETHIFLATSE</sequence>
<dbReference type="Proteomes" id="UP000683000">
    <property type="component" value="Unassembled WGS sequence"/>
</dbReference>
<evidence type="ECO:0000259" key="7">
    <source>
        <dbReference type="PROSITE" id="PS51194"/>
    </source>
</evidence>
<reference evidence="8" key="1">
    <citation type="submission" date="2021-03" db="EMBL/GenBank/DDBJ databases">
        <title>Evolutionary innovations through gain and loss of genes in the ectomycorrhizal Boletales.</title>
        <authorList>
            <person name="Wu G."/>
            <person name="Miyauchi S."/>
            <person name="Morin E."/>
            <person name="Yang Z.-L."/>
            <person name="Xu J."/>
            <person name="Martin F.M."/>
        </authorList>
    </citation>
    <scope>NUCLEOTIDE SEQUENCE</scope>
    <source>
        <strain evidence="8">BR01</strain>
    </source>
</reference>
<dbReference type="GO" id="GO:0003677">
    <property type="term" value="F:DNA binding"/>
    <property type="evidence" value="ECO:0007669"/>
    <property type="project" value="UniProtKB-KW"/>
</dbReference>
<keyword evidence="4" id="KW-0539">Nucleus</keyword>
<dbReference type="InterPro" id="IPR027417">
    <property type="entry name" value="P-loop_NTPase"/>
</dbReference>
<evidence type="ECO:0000256" key="6">
    <source>
        <dbReference type="ARBA" id="ARBA00034808"/>
    </source>
</evidence>
<evidence type="ECO:0000256" key="2">
    <source>
        <dbReference type="ARBA" id="ARBA00023125"/>
    </source>
</evidence>
<dbReference type="GO" id="GO:0005694">
    <property type="term" value="C:chromosome"/>
    <property type="evidence" value="ECO:0007669"/>
    <property type="project" value="TreeGrafter"/>
</dbReference>
<dbReference type="GO" id="GO:0009378">
    <property type="term" value="F:four-way junction helicase activity"/>
    <property type="evidence" value="ECO:0007669"/>
    <property type="project" value="TreeGrafter"/>
</dbReference>
<dbReference type="EC" id="5.6.2.4" evidence="6"/>
<keyword evidence="9" id="KW-1185">Reference proteome</keyword>
<feature type="domain" description="Helicase C-terminal" evidence="7">
    <location>
        <begin position="277"/>
        <end position="390"/>
    </location>
</feature>
<accession>A0A8I2YCI6</accession>
<dbReference type="GO" id="GO:0005737">
    <property type="term" value="C:cytoplasm"/>
    <property type="evidence" value="ECO:0007669"/>
    <property type="project" value="TreeGrafter"/>
</dbReference>
<dbReference type="GO" id="GO:0005634">
    <property type="term" value="C:nucleus"/>
    <property type="evidence" value="ECO:0007669"/>
    <property type="project" value="TreeGrafter"/>
</dbReference>
<gene>
    <name evidence="8" type="ORF">JVT61DRAFT_14919</name>
</gene>
<dbReference type="AlphaFoldDB" id="A0A8I2YCI6"/>
<keyword evidence="3" id="KW-0413">Isomerase</keyword>
<protein>
    <recommendedName>
        <fullName evidence="6">DNA 3'-5' helicase</fullName>
        <ecNumber evidence="6">5.6.2.4</ecNumber>
    </recommendedName>
</protein>
<evidence type="ECO:0000313" key="9">
    <source>
        <dbReference type="Proteomes" id="UP000683000"/>
    </source>
</evidence>